<feature type="compositionally biased region" description="Gly residues" evidence="7">
    <location>
        <begin position="487"/>
        <end position="496"/>
    </location>
</feature>
<feature type="compositionally biased region" description="Acidic residues" evidence="7">
    <location>
        <begin position="426"/>
        <end position="436"/>
    </location>
</feature>
<dbReference type="Proteomes" id="UP001281003">
    <property type="component" value="Unassembled WGS sequence"/>
</dbReference>
<reference evidence="9" key="2">
    <citation type="submission" date="2023-07" db="EMBL/GenBank/DDBJ databases">
        <authorList>
            <consortium name="Lawrence Berkeley National Laboratory"/>
            <person name="Haridas S."/>
            <person name="Hensen N."/>
            <person name="Bonometti L."/>
            <person name="Westerberg I."/>
            <person name="Brannstrom I.O."/>
            <person name="Guillou S."/>
            <person name="Cros-Aarteil S."/>
            <person name="Calhoun S."/>
            <person name="Kuo A."/>
            <person name="Mondo S."/>
            <person name="Pangilinan J."/>
            <person name="Riley R."/>
            <person name="LaButti K."/>
            <person name="Andreopoulos B."/>
            <person name="Lipzen A."/>
            <person name="Chen C."/>
            <person name="Yanf M."/>
            <person name="Daum C."/>
            <person name="Ng V."/>
            <person name="Clum A."/>
            <person name="Steindorff A."/>
            <person name="Ohm R."/>
            <person name="Martin F."/>
            <person name="Silar P."/>
            <person name="Natvig D."/>
            <person name="Lalanne C."/>
            <person name="Gautier V."/>
            <person name="Ament-velasquez S.L."/>
            <person name="Kruys A."/>
            <person name="Hutchinson M.I."/>
            <person name="Powell A.J."/>
            <person name="Barry K."/>
            <person name="Miller A.N."/>
            <person name="Grigoriev I.V."/>
            <person name="Debuchy R."/>
            <person name="Gladieux P."/>
            <person name="Thoren M.H."/>
            <person name="Johannesson H."/>
        </authorList>
    </citation>
    <scope>NUCLEOTIDE SEQUENCE</scope>
    <source>
        <strain evidence="9">FGSC 1904</strain>
    </source>
</reference>
<feature type="region of interest" description="Disordered" evidence="7">
    <location>
        <begin position="349"/>
        <end position="496"/>
    </location>
</feature>
<feature type="compositionally biased region" description="Basic and acidic residues" evidence="7">
    <location>
        <begin position="413"/>
        <end position="425"/>
    </location>
</feature>
<feature type="compositionally biased region" description="Basic and acidic residues" evidence="7">
    <location>
        <begin position="349"/>
        <end position="359"/>
    </location>
</feature>
<dbReference type="GO" id="GO:0140042">
    <property type="term" value="P:lipid droplet formation"/>
    <property type="evidence" value="ECO:0007669"/>
    <property type="project" value="UniProtKB-ARBA"/>
</dbReference>
<evidence type="ECO:0000313" key="10">
    <source>
        <dbReference type="Proteomes" id="UP001281003"/>
    </source>
</evidence>
<dbReference type="GO" id="GO:0005789">
    <property type="term" value="C:endoplasmic reticulum membrane"/>
    <property type="evidence" value="ECO:0007669"/>
    <property type="project" value="UniProtKB-SubCell"/>
</dbReference>
<keyword evidence="4 8" id="KW-1133">Transmembrane helix</keyword>
<gene>
    <name evidence="9" type="ORF">B0T20DRAFT_134901</name>
</gene>
<comment type="caution">
    <text evidence="9">The sequence shown here is derived from an EMBL/GenBank/DDBJ whole genome shotgun (WGS) entry which is preliminary data.</text>
</comment>
<keyword evidence="5" id="KW-0443">Lipid metabolism</keyword>
<proteinExistence type="predicted"/>
<evidence type="ECO:0000256" key="4">
    <source>
        <dbReference type="ARBA" id="ARBA00022989"/>
    </source>
</evidence>
<feature type="compositionally biased region" description="Low complexity" evidence="7">
    <location>
        <begin position="455"/>
        <end position="472"/>
    </location>
</feature>
<evidence type="ECO:0000256" key="7">
    <source>
        <dbReference type="SAM" id="MobiDB-lite"/>
    </source>
</evidence>
<feature type="transmembrane region" description="Helical" evidence="8">
    <location>
        <begin position="310"/>
        <end position="339"/>
    </location>
</feature>
<comment type="subcellular location">
    <subcellularLocation>
        <location evidence="1">Endoplasmic reticulum membrane</location>
        <topology evidence="1">Multi-pass membrane protein</topology>
    </subcellularLocation>
</comment>
<dbReference type="PANTHER" id="PTHR21212:SF0">
    <property type="entry name" value="SEIPIN"/>
    <property type="match status" value="1"/>
</dbReference>
<dbReference type="Pfam" id="PF06775">
    <property type="entry name" value="Seipin"/>
    <property type="match status" value="1"/>
</dbReference>
<dbReference type="CDD" id="cd23995">
    <property type="entry name" value="Seipin_BSCL2_like"/>
    <property type="match status" value="1"/>
</dbReference>
<dbReference type="EMBL" id="JAUTDP010000002">
    <property type="protein sequence ID" value="KAK3402234.1"/>
    <property type="molecule type" value="Genomic_DNA"/>
</dbReference>
<organism evidence="9 10">
    <name type="scientific">Sordaria brevicollis</name>
    <dbReference type="NCBI Taxonomy" id="83679"/>
    <lineage>
        <taxon>Eukaryota</taxon>
        <taxon>Fungi</taxon>
        <taxon>Dikarya</taxon>
        <taxon>Ascomycota</taxon>
        <taxon>Pezizomycotina</taxon>
        <taxon>Sordariomycetes</taxon>
        <taxon>Sordariomycetidae</taxon>
        <taxon>Sordariales</taxon>
        <taxon>Sordariaceae</taxon>
        <taxon>Sordaria</taxon>
    </lineage>
</organism>
<evidence type="ECO:0000256" key="3">
    <source>
        <dbReference type="ARBA" id="ARBA00022824"/>
    </source>
</evidence>
<evidence type="ECO:0000313" key="9">
    <source>
        <dbReference type="EMBL" id="KAK3402234.1"/>
    </source>
</evidence>
<keyword evidence="6 8" id="KW-0472">Membrane</keyword>
<keyword evidence="10" id="KW-1185">Reference proteome</keyword>
<evidence type="ECO:0000256" key="1">
    <source>
        <dbReference type="ARBA" id="ARBA00004477"/>
    </source>
</evidence>
<protein>
    <submittedName>
        <fullName evidence="9">Adipose-regulatory protein-domain-containing protein</fullName>
    </submittedName>
</protein>
<name>A0AAE0UG73_SORBR</name>
<dbReference type="PANTHER" id="PTHR21212">
    <property type="entry name" value="BERNARDINELLI-SEIP CONGENITAL LIPODYSTROPHY 2 HOMOLOG BSCL2 PROTEIN"/>
    <property type="match status" value="1"/>
</dbReference>
<dbReference type="InterPro" id="IPR009617">
    <property type="entry name" value="Seipin"/>
</dbReference>
<reference evidence="9" key="1">
    <citation type="journal article" date="2023" name="Mol. Phylogenet. Evol.">
        <title>Genome-scale phylogeny and comparative genomics of the fungal order Sordariales.</title>
        <authorList>
            <person name="Hensen N."/>
            <person name="Bonometti L."/>
            <person name="Westerberg I."/>
            <person name="Brannstrom I.O."/>
            <person name="Guillou S."/>
            <person name="Cros-Aarteil S."/>
            <person name="Calhoun S."/>
            <person name="Haridas S."/>
            <person name="Kuo A."/>
            <person name="Mondo S."/>
            <person name="Pangilinan J."/>
            <person name="Riley R."/>
            <person name="LaButti K."/>
            <person name="Andreopoulos B."/>
            <person name="Lipzen A."/>
            <person name="Chen C."/>
            <person name="Yan M."/>
            <person name="Daum C."/>
            <person name="Ng V."/>
            <person name="Clum A."/>
            <person name="Steindorff A."/>
            <person name="Ohm R.A."/>
            <person name="Martin F."/>
            <person name="Silar P."/>
            <person name="Natvig D.O."/>
            <person name="Lalanne C."/>
            <person name="Gautier V."/>
            <person name="Ament-Velasquez S.L."/>
            <person name="Kruys A."/>
            <person name="Hutchinson M.I."/>
            <person name="Powell A.J."/>
            <person name="Barry K."/>
            <person name="Miller A.N."/>
            <person name="Grigoriev I.V."/>
            <person name="Debuchy R."/>
            <person name="Gladieux P."/>
            <person name="Hiltunen Thoren M."/>
            <person name="Johannesson H."/>
        </authorList>
    </citation>
    <scope>NUCLEOTIDE SEQUENCE</scope>
    <source>
        <strain evidence="9">FGSC 1904</strain>
    </source>
</reference>
<feature type="transmembrane region" description="Helical" evidence="8">
    <location>
        <begin position="53"/>
        <end position="77"/>
    </location>
</feature>
<evidence type="ECO:0000256" key="8">
    <source>
        <dbReference type="SAM" id="Phobius"/>
    </source>
</evidence>
<keyword evidence="3" id="KW-0256">Endoplasmic reticulum</keyword>
<accession>A0AAE0UG73</accession>
<evidence type="ECO:0000256" key="6">
    <source>
        <dbReference type="ARBA" id="ARBA00023136"/>
    </source>
</evidence>
<evidence type="ECO:0000256" key="5">
    <source>
        <dbReference type="ARBA" id="ARBA00023098"/>
    </source>
</evidence>
<sequence length="496" mass="53895">MSVQGDSTQLDKFELGSVSENYAQIKQQLRDIYDALCELAYEIITSKTTQKTVLYSILGTTASAIFYGIAIVVYLFCYHRYLPDQVTTVPLHLQYGYGPNPYGISPLTHYNLKPSQPYDISVTLSLPRSPTNIYRENGNFMVALHLLNGSPEIQRVIQPPIPPLNVDNPLTGKPGGPDIAAFITPIPLAVPDPISHLTHNKILFSSTRAAVIPYIDPLVAQAKRVMFLGYHLLFPEHAEMVSLSVPLAERVQFPRRGVKNAAGLGLVGDGTPTSLLVEVQAGQKLQVYEAFVTITAKLSGLRWFMYHYRVVSFLVGTGMFWVGEVVLMVVGWGVGGYLLRRVIEAAPTKEDGEGKGGREKGKKKARIQEGGSGDGYDPEHETDEGQTTMSDTERTFPSRSGAPPLKFEPGIIKSEEEKEKEREIKEEEDEEDDDLYDLPVHLPSVKEAGHEFRDSGVGTSDAGVSSGSTAVGSGSGSGIAARRRGGGRGGGGGAKE</sequence>
<dbReference type="AlphaFoldDB" id="A0AAE0UG73"/>
<dbReference type="GO" id="GO:0006629">
    <property type="term" value="P:lipid metabolic process"/>
    <property type="evidence" value="ECO:0007669"/>
    <property type="project" value="UniProtKB-KW"/>
</dbReference>
<keyword evidence="2 8" id="KW-0812">Transmembrane</keyword>
<evidence type="ECO:0000256" key="2">
    <source>
        <dbReference type="ARBA" id="ARBA00022692"/>
    </source>
</evidence>